<dbReference type="InterPro" id="IPR000742">
    <property type="entry name" value="EGF"/>
</dbReference>
<dbReference type="Pfam" id="PF00008">
    <property type="entry name" value="EGF"/>
    <property type="match status" value="1"/>
</dbReference>
<evidence type="ECO:0000256" key="3">
    <source>
        <dbReference type="ARBA" id="ARBA00023002"/>
    </source>
</evidence>
<feature type="chain" id="PRO_5046689188" evidence="5">
    <location>
        <begin position="20"/>
        <end position="696"/>
    </location>
</feature>
<dbReference type="EMBL" id="CALNXK010000099">
    <property type="protein sequence ID" value="CAH3154791.1"/>
    <property type="molecule type" value="Genomic_DNA"/>
</dbReference>
<dbReference type="Gene3D" id="3.10.450.60">
    <property type="match status" value="1"/>
</dbReference>
<evidence type="ECO:0000256" key="5">
    <source>
        <dbReference type="SAM" id="SignalP"/>
    </source>
</evidence>
<evidence type="ECO:0000259" key="6">
    <source>
        <dbReference type="PROSITE" id="PS50026"/>
    </source>
</evidence>
<dbReference type="SUPFAM" id="SSF48484">
    <property type="entry name" value="Lipoxigenase"/>
    <property type="match status" value="1"/>
</dbReference>
<keyword evidence="4" id="KW-1015">Disulfide bond</keyword>
<keyword evidence="5" id="KW-0732">Signal</keyword>
<comment type="caution">
    <text evidence="8">The sequence shown here is derived from an EMBL/GenBank/DDBJ whole genome shotgun (WGS) entry which is preliminary data.</text>
</comment>
<keyword evidence="2" id="KW-0223">Dioxygenase</keyword>
<keyword evidence="1" id="KW-0479">Metal-binding</keyword>
<feature type="domain" description="Lipoxygenase" evidence="7">
    <location>
        <begin position="95"/>
        <end position="696"/>
    </location>
</feature>
<evidence type="ECO:0000256" key="4">
    <source>
        <dbReference type="PROSITE-ProRule" id="PRU00076"/>
    </source>
</evidence>
<dbReference type="InterPro" id="IPR036226">
    <property type="entry name" value="LipOase_C_sf"/>
</dbReference>
<protein>
    <submittedName>
        <fullName evidence="8">Uncharacterized protein</fullName>
    </submittedName>
</protein>
<dbReference type="CDD" id="cd00054">
    <property type="entry name" value="EGF_CA"/>
    <property type="match status" value="1"/>
</dbReference>
<feature type="signal peptide" evidence="5">
    <location>
        <begin position="1"/>
        <end position="19"/>
    </location>
</feature>
<dbReference type="InterPro" id="IPR013819">
    <property type="entry name" value="LipOase_C"/>
</dbReference>
<dbReference type="Pfam" id="PF00305">
    <property type="entry name" value="Lipoxygenase"/>
    <property type="match status" value="1"/>
</dbReference>
<name>A0ABN8Q0R7_9CNID</name>
<dbReference type="PROSITE" id="PS51393">
    <property type="entry name" value="LIPOXYGENASE_3"/>
    <property type="match status" value="1"/>
</dbReference>
<dbReference type="InterPro" id="IPR000907">
    <property type="entry name" value="LipOase"/>
</dbReference>
<evidence type="ECO:0000259" key="7">
    <source>
        <dbReference type="PROSITE" id="PS51393"/>
    </source>
</evidence>
<dbReference type="PROSITE" id="PS50026">
    <property type="entry name" value="EGF_3"/>
    <property type="match status" value="1"/>
</dbReference>
<dbReference type="PANTHER" id="PTHR11771">
    <property type="entry name" value="LIPOXYGENASE"/>
    <property type="match status" value="1"/>
</dbReference>
<dbReference type="Gene3D" id="2.10.25.10">
    <property type="entry name" value="Laminin"/>
    <property type="match status" value="1"/>
</dbReference>
<gene>
    <name evidence="8" type="ORF">PLOB_00050175</name>
</gene>
<keyword evidence="4" id="KW-0245">EGF-like domain</keyword>
<dbReference type="PROSITE" id="PS00022">
    <property type="entry name" value="EGF_1"/>
    <property type="match status" value="1"/>
</dbReference>
<dbReference type="Gene3D" id="1.20.245.10">
    <property type="entry name" value="Lipoxygenase-1, Domain 5"/>
    <property type="match status" value="1"/>
</dbReference>
<comment type="caution">
    <text evidence="4">Lacks conserved residue(s) required for the propagation of feature annotation.</text>
</comment>
<dbReference type="Proteomes" id="UP001159405">
    <property type="component" value="Unassembled WGS sequence"/>
</dbReference>
<evidence type="ECO:0000313" key="8">
    <source>
        <dbReference type="EMBL" id="CAH3154791.1"/>
    </source>
</evidence>
<dbReference type="SUPFAM" id="SSF57196">
    <property type="entry name" value="EGF/Laminin"/>
    <property type="match status" value="1"/>
</dbReference>
<dbReference type="SMART" id="SM00181">
    <property type="entry name" value="EGF"/>
    <property type="match status" value="1"/>
</dbReference>
<evidence type="ECO:0000313" key="9">
    <source>
        <dbReference type="Proteomes" id="UP001159405"/>
    </source>
</evidence>
<sequence>MKLPAVLVVFIVLCQKTVAEDESASGELSGNEGKESSELSQVVTINPEDDDKCDPNPCRNGGTCVSNYNYIDGYVCECADDFGGITCGELKCRITLPRFSSPQCLIKRELSRHIKKTLIRLTSASDNRYSKSDDLMVPTLSKKGAASFVQSASTDPFTIEWYMKMTDNADINKDLESHFTLKDPRFHETPTLIDFAVVFEAFYKHHRKRSAMSALKLVPAVEENFFKDRCFADQRVAGANPFQLWRVTNNEGENGIQWHDLFDEKLNKDFKWAETFEAALGTGDKDALEKAIENGQVYVNIYPALDGVKMPQALLHDVKFNHTVVQMTSPIAFFVVSEAELGIKRLNPVAIQMDYTPDSKVYTPLDGKNWFLAKSFVQRADFNALHLIEKRLKTHLYLDAPCTLSEKYFSEYHPVYQLLRQHCRAALETNKLFEIKLFGKSAPVYKVLSVDYSSALEMLNKEYENMIFDDLDLKKDLKKRGVDDREKLPFYPYRDDGLLLYAKLDDFVDAYVDAYYEDDQEVESDNELQELVNELSANGTGDFGGMGMVQKFPAIIESKATLRKVLTTLMWAFTGRHAATTYPILEYGGFLPNAPHRMFADQDGNEVFSNLMFGNKAVALEIAELSSNLAGIHLDQLLDYSSKIEGKKGIEVVEKHHKQLESLTKEILKANDQRVVQGFLPYPYFLPAYVTNSPST</sequence>
<feature type="disulfide bond" evidence="4">
    <location>
        <begin position="78"/>
        <end position="87"/>
    </location>
</feature>
<reference evidence="8 9" key="1">
    <citation type="submission" date="2022-05" db="EMBL/GenBank/DDBJ databases">
        <authorList>
            <consortium name="Genoscope - CEA"/>
            <person name="William W."/>
        </authorList>
    </citation>
    <scope>NUCLEOTIDE SEQUENCE [LARGE SCALE GENOMIC DNA]</scope>
</reference>
<proteinExistence type="predicted"/>
<accession>A0ABN8Q0R7</accession>
<evidence type="ECO:0000256" key="2">
    <source>
        <dbReference type="ARBA" id="ARBA00022964"/>
    </source>
</evidence>
<keyword evidence="3" id="KW-0560">Oxidoreductase</keyword>
<keyword evidence="9" id="KW-1185">Reference proteome</keyword>
<organism evidence="8 9">
    <name type="scientific">Porites lobata</name>
    <dbReference type="NCBI Taxonomy" id="104759"/>
    <lineage>
        <taxon>Eukaryota</taxon>
        <taxon>Metazoa</taxon>
        <taxon>Cnidaria</taxon>
        <taxon>Anthozoa</taxon>
        <taxon>Hexacorallia</taxon>
        <taxon>Scleractinia</taxon>
        <taxon>Fungiina</taxon>
        <taxon>Poritidae</taxon>
        <taxon>Porites</taxon>
    </lineage>
</organism>
<evidence type="ECO:0000256" key="1">
    <source>
        <dbReference type="ARBA" id="ARBA00022723"/>
    </source>
</evidence>
<feature type="domain" description="EGF-like" evidence="6">
    <location>
        <begin position="49"/>
        <end position="88"/>
    </location>
</feature>